<feature type="region of interest" description="Disordered" evidence="2">
    <location>
        <begin position="120"/>
        <end position="139"/>
    </location>
</feature>
<dbReference type="InterPro" id="IPR004827">
    <property type="entry name" value="bZIP"/>
</dbReference>
<protein>
    <recommendedName>
        <fullName evidence="3">BZIP domain-containing protein</fullName>
    </recommendedName>
</protein>
<comment type="caution">
    <text evidence="4">The sequence shown here is derived from an EMBL/GenBank/DDBJ whole genome shotgun (WGS) entry which is preliminary data.</text>
</comment>
<dbReference type="Gene3D" id="1.20.5.170">
    <property type="match status" value="1"/>
</dbReference>
<dbReference type="CDD" id="cd14705">
    <property type="entry name" value="bZIP_Zip1"/>
    <property type="match status" value="1"/>
</dbReference>
<dbReference type="OrthoDB" id="1939598at2759"/>
<dbReference type="Pfam" id="PF07716">
    <property type="entry name" value="bZIP_2"/>
    <property type="match status" value="1"/>
</dbReference>
<feature type="compositionally biased region" description="Pro residues" evidence="2">
    <location>
        <begin position="128"/>
        <end position="139"/>
    </location>
</feature>
<keyword evidence="5" id="KW-1185">Reference proteome</keyword>
<organism evidence="4 5">
    <name type="scientific">Rhizopus stolonifer</name>
    <name type="common">Rhizopus nigricans</name>
    <dbReference type="NCBI Taxonomy" id="4846"/>
    <lineage>
        <taxon>Eukaryota</taxon>
        <taxon>Fungi</taxon>
        <taxon>Fungi incertae sedis</taxon>
        <taxon>Mucoromycota</taxon>
        <taxon>Mucoromycotina</taxon>
        <taxon>Mucoromycetes</taxon>
        <taxon>Mucorales</taxon>
        <taxon>Mucorineae</taxon>
        <taxon>Rhizopodaceae</taxon>
        <taxon>Rhizopus</taxon>
    </lineage>
</organism>
<evidence type="ECO:0000259" key="3">
    <source>
        <dbReference type="PROSITE" id="PS50217"/>
    </source>
</evidence>
<dbReference type="EMBL" id="PJQM01001123">
    <property type="protein sequence ID" value="RCI03162.1"/>
    <property type="molecule type" value="Genomic_DNA"/>
</dbReference>
<name>A0A367KMU0_RHIST</name>
<reference evidence="4 5" key="1">
    <citation type="journal article" date="2018" name="G3 (Bethesda)">
        <title>Phylogenetic and Phylogenomic Definition of Rhizopus Species.</title>
        <authorList>
            <person name="Gryganskyi A.P."/>
            <person name="Golan J."/>
            <person name="Dolatabadi S."/>
            <person name="Mondo S."/>
            <person name="Robb S."/>
            <person name="Idnurm A."/>
            <person name="Muszewska A."/>
            <person name="Steczkiewicz K."/>
            <person name="Masonjones S."/>
            <person name="Liao H.L."/>
            <person name="Gajdeczka M.T."/>
            <person name="Anike F."/>
            <person name="Vuek A."/>
            <person name="Anishchenko I.M."/>
            <person name="Voigt K."/>
            <person name="de Hoog G.S."/>
            <person name="Smith M.E."/>
            <person name="Heitman J."/>
            <person name="Vilgalys R."/>
            <person name="Stajich J.E."/>
        </authorList>
    </citation>
    <scope>NUCLEOTIDE SEQUENCE [LARGE SCALE GENOMIC DNA]</scope>
    <source>
        <strain evidence="4 5">LSU 92-RS-03</strain>
    </source>
</reference>
<dbReference type="AlphaFoldDB" id="A0A367KMU0"/>
<feature type="coiled-coil region" evidence="1">
    <location>
        <begin position="79"/>
        <end position="120"/>
    </location>
</feature>
<proteinExistence type="predicted"/>
<dbReference type="GO" id="GO:0003700">
    <property type="term" value="F:DNA-binding transcription factor activity"/>
    <property type="evidence" value="ECO:0007669"/>
    <property type="project" value="InterPro"/>
</dbReference>
<dbReference type="SMART" id="SM00338">
    <property type="entry name" value="BRLZ"/>
    <property type="match status" value="1"/>
</dbReference>
<sequence>MDHSRSCMSIHAIVDHEAPLSPPDSFKSRSPTLSPQMEYMTCPEERRRNSLQLPMSIEERRYRNKLASAKYRAKKQASMKSMTAKVSQLMASNSSLQRELSKVKQENEVLRAMLLNQQQQQLPSYSVPSPPHVPPASFY</sequence>
<dbReference type="InterPro" id="IPR046347">
    <property type="entry name" value="bZIP_sf"/>
</dbReference>
<dbReference type="PROSITE" id="PS00036">
    <property type="entry name" value="BZIP_BASIC"/>
    <property type="match status" value="1"/>
</dbReference>
<feature type="domain" description="BZIP" evidence="3">
    <location>
        <begin position="58"/>
        <end position="117"/>
    </location>
</feature>
<evidence type="ECO:0000256" key="2">
    <source>
        <dbReference type="SAM" id="MobiDB-lite"/>
    </source>
</evidence>
<evidence type="ECO:0000256" key="1">
    <source>
        <dbReference type="SAM" id="Coils"/>
    </source>
</evidence>
<evidence type="ECO:0000313" key="5">
    <source>
        <dbReference type="Proteomes" id="UP000253551"/>
    </source>
</evidence>
<dbReference type="SUPFAM" id="SSF57959">
    <property type="entry name" value="Leucine zipper domain"/>
    <property type="match status" value="1"/>
</dbReference>
<gene>
    <name evidence="4" type="ORF">CU098_012462</name>
</gene>
<evidence type="ECO:0000313" key="4">
    <source>
        <dbReference type="EMBL" id="RCI03162.1"/>
    </source>
</evidence>
<dbReference type="PROSITE" id="PS50217">
    <property type="entry name" value="BZIP"/>
    <property type="match status" value="1"/>
</dbReference>
<dbReference type="Proteomes" id="UP000253551">
    <property type="component" value="Unassembled WGS sequence"/>
</dbReference>
<keyword evidence="1" id="KW-0175">Coiled coil</keyword>
<accession>A0A367KMU0</accession>